<comment type="caution">
    <text evidence="2">The sequence shown here is derived from an EMBL/GenBank/DDBJ whole genome shotgun (WGS) entry which is preliminary data.</text>
</comment>
<name>A0A0C2DQY6_9BACT</name>
<sequence length="117" mass="12842">MDEKKEILKPESAAEGNETQSHREARLETRRRLLKAGVMSIPVVMTVYSRPLFAQTNGSVDALAYGGYDEAAGASLDEHETSVADPFSDPRNGSGRSKTKTSEKPDSPFLNNNSWLQ</sequence>
<dbReference type="EMBL" id="JWJD01000007">
    <property type="protein sequence ID" value="KIH75849.1"/>
    <property type="molecule type" value="Genomic_DNA"/>
</dbReference>
<evidence type="ECO:0000313" key="3">
    <source>
        <dbReference type="Proteomes" id="UP000035068"/>
    </source>
</evidence>
<protein>
    <submittedName>
        <fullName evidence="2">Uncharacterized protein</fullName>
    </submittedName>
</protein>
<evidence type="ECO:0000313" key="2">
    <source>
        <dbReference type="EMBL" id="KIH75849.1"/>
    </source>
</evidence>
<feature type="region of interest" description="Disordered" evidence="1">
    <location>
        <begin position="75"/>
        <end position="117"/>
    </location>
</feature>
<organism evidence="2 3">
    <name type="scientific">Geoalkalibacter ferrihydriticus DSM 17813</name>
    <dbReference type="NCBI Taxonomy" id="1121915"/>
    <lineage>
        <taxon>Bacteria</taxon>
        <taxon>Pseudomonadati</taxon>
        <taxon>Thermodesulfobacteriota</taxon>
        <taxon>Desulfuromonadia</taxon>
        <taxon>Desulfuromonadales</taxon>
        <taxon>Geoalkalibacteraceae</taxon>
        <taxon>Geoalkalibacter</taxon>
    </lineage>
</organism>
<keyword evidence="3" id="KW-1185">Reference proteome</keyword>
<gene>
    <name evidence="2" type="ORF">GFER_14805</name>
</gene>
<dbReference type="Proteomes" id="UP000035068">
    <property type="component" value="Unassembled WGS sequence"/>
</dbReference>
<proteinExistence type="predicted"/>
<dbReference type="AlphaFoldDB" id="A0A0C2DQY6"/>
<accession>A0A0C2DQY6</accession>
<evidence type="ECO:0000256" key="1">
    <source>
        <dbReference type="SAM" id="MobiDB-lite"/>
    </source>
</evidence>
<reference evidence="2 3" key="1">
    <citation type="submission" date="2014-12" db="EMBL/GenBank/DDBJ databases">
        <title>Genomes of Geoalkalibacter ferrihydriticus and Geoalkalibacter subterraneus, two haloalkaliphilic metal-reducing members of the Geobacteraceae.</title>
        <authorList>
            <person name="Badalamenti J.P."/>
            <person name="Torres C.I."/>
            <person name="Krajmalnik-Brown R."/>
            <person name="Bond D.R."/>
        </authorList>
    </citation>
    <scope>NUCLEOTIDE SEQUENCE [LARGE SCALE GENOMIC DNA]</scope>
    <source>
        <strain evidence="2 3">DSM 17813</strain>
    </source>
</reference>
<dbReference type="RefSeq" id="WP_040100653.1">
    <property type="nucleotide sequence ID" value="NZ_JWJD01000007.1"/>
</dbReference>
<feature type="region of interest" description="Disordered" evidence="1">
    <location>
        <begin position="1"/>
        <end position="28"/>
    </location>
</feature>